<dbReference type="AlphaFoldDB" id="A0A0B5NJC6"/>
<name>A0A0B5NJC6_BACTU</name>
<reference evidence="3 5" key="3">
    <citation type="submission" date="2020-05" db="EMBL/GenBank/DDBJ databases">
        <title>FDA dAtabase for Regulatory Grade micrObial Sequences (FDA-ARGOS): Supporting development and validation of Infectious Disease Dx tests.</title>
        <authorList>
            <person name="Nelson B."/>
            <person name="Plummer A."/>
            <person name="Tallon L."/>
            <person name="Sadzewicz L."/>
            <person name="Zhao X."/>
            <person name="Vavikolanu K."/>
            <person name="Mehta A."/>
            <person name="Aluvathingal J."/>
            <person name="Nadendla S."/>
            <person name="Myers T."/>
            <person name="Yan Y."/>
            <person name="Sichtig H."/>
        </authorList>
    </citation>
    <scope>NUCLEOTIDE SEQUENCE [LARGE SCALE GENOMIC DNA]</scope>
    <source>
        <strain evidence="3 5">FDAARGOS_795</strain>
        <plasmid evidence="3 5">unnamed3</plasmid>
    </source>
</reference>
<gene>
    <name evidence="1" type="ORF">BF38_5776</name>
    <name evidence="2" type="ORF">FO599_01985</name>
    <name evidence="3" type="ORF">FOC89_01980</name>
</gene>
<reference evidence="1 4" key="1">
    <citation type="journal article" date="2015" name="Genome Announc.">
        <title>Complete genome sequences for 35 biothreat assay-relevant bacillus species.</title>
        <authorList>
            <person name="Johnson S.L."/>
            <person name="Daligault H.E."/>
            <person name="Davenport K.W."/>
            <person name="Jaissle J."/>
            <person name="Frey K.G."/>
            <person name="Ladner J.T."/>
            <person name="Broomall S.M."/>
            <person name="Bishop-Lilly K.A."/>
            <person name="Bruce D.C."/>
            <person name="Gibbons H.S."/>
            <person name="Coyne S.R."/>
            <person name="Lo C.C."/>
            <person name="Meincke L."/>
            <person name="Munk A.C."/>
            <person name="Koroleva G.I."/>
            <person name="Rosenzweig C.N."/>
            <person name="Palacios G.F."/>
            <person name="Redden C.L."/>
            <person name="Minogue T.D."/>
            <person name="Chain P.S."/>
        </authorList>
    </citation>
    <scope>NUCLEOTIDE SEQUENCE [LARGE SCALE GENOMIC DNA]</scope>
    <source>
        <strain evidence="1 4">HD1011</strain>
        <plasmid evidence="1 4">2</plasmid>
    </source>
</reference>
<evidence type="ECO:0000313" key="5">
    <source>
        <dbReference type="Proteomes" id="UP000501107"/>
    </source>
</evidence>
<evidence type="ECO:0000313" key="3">
    <source>
        <dbReference type="EMBL" id="QKH22778.1"/>
    </source>
</evidence>
<accession>A0A0B5NJC6</accession>
<sequence>MASYTEDQLVRAIELYKDKANNGMRLRDILKETNVPSSALYSTIREQEVELQGKTKVTEYPNLEKALELYADRGSNGLTVNSIASKYGIPTSRLYLEIDIRGIKPRMKGRKYTEKDVHRAVDLYINRPTNGLKVKDILAQTSVTQTALYGELNRRGIVSIDKNKEQKDLNSLMRRKGNLDKAVELFIHKDTYGLTVTKILKIAKVSTTTLYGELRKRGYKID</sequence>
<dbReference type="Gene3D" id="1.10.10.60">
    <property type="entry name" value="Homeodomain-like"/>
    <property type="match status" value="4"/>
</dbReference>
<keyword evidence="3" id="KW-0614">Plasmid</keyword>
<reference evidence="2" key="2">
    <citation type="submission" date="2019-07" db="EMBL/GenBank/DDBJ databases">
        <title>Phylogenomic Reclassification of ATCC Bacillus Strains and Various Taxa within the Genus Bacillus.</title>
        <authorList>
            <person name="Riojas M.A."/>
            <person name="Frank A.M."/>
            <person name="Fenn S.L."/>
            <person name="King S.P."/>
            <person name="Brower S.M."/>
            <person name="Hazbon M.H."/>
        </authorList>
    </citation>
    <scope>NUCLEOTIDE SEQUENCE</scope>
    <source>
        <strain evidence="2">ATCC 35646</strain>
    </source>
</reference>
<dbReference type="EMBL" id="CP053979">
    <property type="protein sequence ID" value="QKH22778.1"/>
    <property type="molecule type" value="Genomic_DNA"/>
</dbReference>
<protein>
    <submittedName>
        <fullName evidence="1">Helix-turn-helix domain of resolvase family protein</fullName>
    </submittedName>
    <submittedName>
        <fullName evidence="3">Transcriptional regulator</fullName>
    </submittedName>
</protein>
<geneLocation type="plasmid" evidence="3 5">
    <name>unnamed3</name>
</geneLocation>
<proteinExistence type="predicted"/>
<dbReference type="EMBL" id="VKQN01000001">
    <property type="protein sequence ID" value="MDR4174902.1"/>
    <property type="molecule type" value="Genomic_DNA"/>
</dbReference>
<dbReference type="Proteomes" id="UP001181533">
    <property type="component" value="Unassembled WGS sequence"/>
</dbReference>
<dbReference type="Proteomes" id="UP000031876">
    <property type="component" value="Plasmid 2"/>
</dbReference>
<dbReference type="EMBL" id="CP009334">
    <property type="protein sequence ID" value="AJG74041.1"/>
    <property type="molecule type" value="Genomic_DNA"/>
</dbReference>
<dbReference type="KEGG" id="btw:BF38_5776"/>
<dbReference type="Proteomes" id="UP000501107">
    <property type="component" value="Plasmid unnamed3"/>
</dbReference>
<geneLocation type="plasmid" evidence="1 4">
    <name>2</name>
</geneLocation>
<dbReference type="RefSeq" id="WP_000179416.1">
    <property type="nucleotide sequence ID" value="NZ_CP009334.1"/>
</dbReference>
<evidence type="ECO:0000313" key="4">
    <source>
        <dbReference type="Proteomes" id="UP000031876"/>
    </source>
</evidence>
<evidence type="ECO:0000313" key="2">
    <source>
        <dbReference type="EMBL" id="MDR4174902.1"/>
    </source>
</evidence>
<organism evidence="3 5">
    <name type="scientific">Bacillus thuringiensis</name>
    <dbReference type="NCBI Taxonomy" id="1428"/>
    <lineage>
        <taxon>Bacteria</taxon>
        <taxon>Bacillati</taxon>
        <taxon>Bacillota</taxon>
        <taxon>Bacilli</taxon>
        <taxon>Bacillales</taxon>
        <taxon>Bacillaceae</taxon>
        <taxon>Bacillus</taxon>
        <taxon>Bacillus cereus group</taxon>
    </lineage>
</organism>
<evidence type="ECO:0000313" key="1">
    <source>
        <dbReference type="EMBL" id="AJG74041.1"/>
    </source>
</evidence>